<organism evidence="1 2">
    <name type="scientific">Reticulomyxa filosa</name>
    <dbReference type="NCBI Taxonomy" id="46433"/>
    <lineage>
        <taxon>Eukaryota</taxon>
        <taxon>Sar</taxon>
        <taxon>Rhizaria</taxon>
        <taxon>Retaria</taxon>
        <taxon>Foraminifera</taxon>
        <taxon>Monothalamids</taxon>
        <taxon>Reticulomyxidae</taxon>
        <taxon>Reticulomyxa</taxon>
    </lineage>
</organism>
<reference evidence="1 2" key="1">
    <citation type="journal article" date="2013" name="Curr. Biol.">
        <title>The Genome of the Foraminiferan Reticulomyxa filosa.</title>
        <authorList>
            <person name="Glockner G."/>
            <person name="Hulsmann N."/>
            <person name="Schleicher M."/>
            <person name="Noegel A.A."/>
            <person name="Eichinger L."/>
            <person name="Gallinger C."/>
            <person name="Pawlowski J."/>
            <person name="Sierra R."/>
            <person name="Euteneuer U."/>
            <person name="Pillet L."/>
            <person name="Moustafa A."/>
            <person name="Platzer M."/>
            <person name="Groth M."/>
            <person name="Szafranski K."/>
            <person name="Schliwa M."/>
        </authorList>
    </citation>
    <scope>NUCLEOTIDE SEQUENCE [LARGE SCALE GENOMIC DNA]</scope>
</reference>
<dbReference type="EMBL" id="ASPP01034160">
    <property type="protein sequence ID" value="ETO03100.1"/>
    <property type="molecule type" value="Genomic_DNA"/>
</dbReference>
<evidence type="ECO:0000313" key="2">
    <source>
        <dbReference type="Proteomes" id="UP000023152"/>
    </source>
</evidence>
<sequence length="148" mass="17703">MKLKEEQLGNVFQCFIHRLSDEKKDTRNRRKCAELLGKLSMKWNEKQLDNAFNSLKDIFNKEQLTLKDMRNKKQLILKDIHNKENLVGTYREALKTITVELFNCEGYIYHYEYADLLYGIAQRLDEKQMNMIKMNIKIFVSSALKYLK</sequence>
<accession>X6LQT0</accession>
<comment type="caution">
    <text evidence="1">The sequence shown here is derived from an EMBL/GenBank/DDBJ whole genome shotgun (WGS) entry which is preliminary data.</text>
</comment>
<gene>
    <name evidence="1" type="ORF">RFI_34310</name>
</gene>
<proteinExistence type="predicted"/>
<protein>
    <submittedName>
        <fullName evidence="1">Uncharacterized protein</fullName>
    </submittedName>
</protein>
<evidence type="ECO:0000313" key="1">
    <source>
        <dbReference type="EMBL" id="ETO03100.1"/>
    </source>
</evidence>
<name>X6LQT0_RETFI</name>
<dbReference type="Proteomes" id="UP000023152">
    <property type="component" value="Unassembled WGS sequence"/>
</dbReference>
<dbReference type="OrthoDB" id="10253476at2759"/>
<keyword evidence="2" id="KW-1185">Reference proteome</keyword>
<dbReference type="AlphaFoldDB" id="X6LQT0"/>